<feature type="region of interest" description="Disordered" evidence="5">
    <location>
        <begin position="681"/>
        <end position="724"/>
    </location>
</feature>
<evidence type="ECO:0000256" key="5">
    <source>
        <dbReference type="SAM" id="MobiDB-lite"/>
    </source>
</evidence>
<keyword evidence="1" id="KW-0479">Metal-binding</keyword>
<dbReference type="PANTHER" id="PTHR31973:SF187">
    <property type="entry name" value="MUTATOR TRANSPOSASE MUDRA PROTEIN"/>
    <property type="match status" value="1"/>
</dbReference>
<dbReference type="Pfam" id="PF26130">
    <property type="entry name" value="PB1-like"/>
    <property type="match status" value="1"/>
</dbReference>
<evidence type="ECO:0000259" key="6">
    <source>
        <dbReference type="PROSITE" id="PS50966"/>
    </source>
</evidence>
<evidence type="ECO:0000256" key="3">
    <source>
        <dbReference type="ARBA" id="ARBA00022833"/>
    </source>
</evidence>
<dbReference type="STRING" id="39946.A2YT85"/>
<reference evidence="7 8" key="1">
    <citation type="journal article" date="2005" name="PLoS Biol.">
        <title>The genomes of Oryza sativa: a history of duplications.</title>
        <authorList>
            <person name="Yu J."/>
            <person name="Wang J."/>
            <person name="Lin W."/>
            <person name="Li S."/>
            <person name="Li H."/>
            <person name="Zhou J."/>
            <person name="Ni P."/>
            <person name="Dong W."/>
            <person name="Hu S."/>
            <person name="Zeng C."/>
            <person name="Zhang J."/>
            <person name="Zhang Y."/>
            <person name="Li R."/>
            <person name="Xu Z."/>
            <person name="Li S."/>
            <person name="Li X."/>
            <person name="Zheng H."/>
            <person name="Cong L."/>
            <person name="Lin L."/>
            <person name="Yin J."/>
            <person name="Geng J."/>
            <person name="Li G."/>
            <person name="Shi J."/>
            <person name="Liu J."/>
            <person name="Lv H."/>
            <person name="Li J."/>
            <person name="Wang J."/>
            <person name="Deng Y."/>
            <person name="Ran L."/>
            <person name="Shi X."/>
            <person name="Wang X."/>
            <person name="Wu Q."/>
            <person name="Li C."/>
            <person name="Ren X."/>
            <person name="Wang J."/>
            <person name="Wang X."/>
            <person name="Li D."/>
            <person name="Liu D."/>
            <person name="Zhang X."/>
            <person name="Ji Z."/>
            <person name="Zhao W."/>
            <person name="Sun Y."/>
            <person name="Zhang Z."/>
            <person name="Bao J."/>
            <person name="Han Y."/>
            <person name="Dong L."/>
            <person name="Ji J."/>
            <person name="Chen P."/>
            <person name="Wu S."/>
            <person name="Liu J."/>
            <person name="Xiao Y."/>
            <person name="Bu D."/>
            <person name="Tan J."/>
            <person name="Yang L."/>
            <person name="Ye C."/>
            <person name="Zhang J."/>
            <person name="Xu J."/>
            <person name="Zhou Y."/>
            <person name="Yu Y."/>
            <person name="Zhang B."/>
            <person name="Zhuang S."/>
            <person name="Wei H."/>
            <person name="Liu B."/>
            <person name="Lei M."/>
            <person name="Yu H."/>
            <person name="Li Y."/>
            <person name="Xu H."/>
            <person name="Wei S."/>
            <person name="He X."/>
            <person name="Fang L."/>
            <person name="Zhang Z."/>
            <person name="Zhang Y."/>
            <person name="Huang X."/>
            <person name="Su Z."/>
            <person name="Tong W."/>
            <person name="Li J."/>
            <person name="Tong Z."/>
            <person name="Li S."/>
            <person name="Ye J."/>
            <person name="Wang L."/>
            <person name="Fang L."/>
            <person name="Lei T."/>
            <person name="Chen C."/>
            <person name="Chen H."/>
            <person name="Xu Z."/>
            <person name="Li H."/>
            <person name="Huang H."/>
            <person name="Zhang F."/>
            <person name="Xu H."/>
            <person name="Li N."/>
            <person name="Zhao C."/>
            <person name="Li S."/>
            <person name="Dong L."/>
            <person name="Huang Y."/>
            <person name="Li L."/>
            <person name="Xi Y."/>
            <person name="Qi Q."/>
            <person name="Li W."/>
            <person name="Zhang B."/>
            <person name="Hu W."/>
            <person name="Zhang Y."/>
            <person name="Tian X."/>
            <person name="Jiao Y."/>
            <person name="Liang X."/>
            <person name="Jin J."/>
            <person name="Gao L."/>
            <person name="Zheng W."/>
            <person name="Hao B."/>
            <person name="Liu S."/>
            <person name="Wang W."/>
            <person name="Yuan L."/>
            <person name="Cao M."/>
            <person name="McDermott J."/>
            <person name="Samudrala R."/>
            <person name="Wang J."/>
            <person name="Wong G.K."/>
            <person name="Yang H."/>
        </authorList>
    </citation>
    <scope>NUCLEOTIDE SEQUENCE [LARGE SCALE GENOMIC DNA]</scope>
    <source>
        <strain evidence="8">cv. 93-11</strain>
    </source>
</reference>
<sequence length="819" mass="93517">MEDDIWTLNLFRDGVVNGLMHVQKKMDIDIICYFNLVGLIVDIGYSECDFIYYSKKDGRGVASMVAIESDWQVDEMCKQFESEKVANLYIIQRQGVSQSSNLHGPNTELVTNLGDAIAEVDDLWALKSYHIVNCRDHMYLRNDSDRVKVCCVNDSCPFYMLASQIANEKTIAIRNMVGPHTCGTTMDSSRVSSEWLNKVYEEDIRSDPNWKITSMMDAVMRKYGVDISKIMAYRARSKADEVVLGNHKKQYLRIKDYLQTVLNKNPGSRCIVSTYNPYPPGNNPRFKGLFICLNAQIEGFKVDGCFVKLTNGAQVLAASRRDGNDNLFPLAFGVVGKEDYEGWCWFLQQLKYALGGEVGPYGKWTIMSDRWALKSYHIVNCRDHMYLRNDSDRVKVCCVNDSCPFYMLASQIANEKTIAIRNMVGSHTCGTTMDSGRVSSEWLSKVYEEDIRSDPNWKITSMMDAIMRKYGVDISKIMAYRARSKADEVVLGNHKKQYLRIRDYLQTILDKNPGSRCIVSTYNPYPPGNNPRFKGLFICLNAQIEGFKDKPIVTMLDLIRTKLMGRFNSNREGIASAQWEITPHYAEKIEVEKRDARYCRAVCAGRGIWQVTCGEMTYAVNIHDRTCGCFKWDVTGVPCKHAVSTIYKSKQHPEDFVHDFFKKLAYQRAYQHSIYHVPSSDDWTKTDTPDIDPPKFSKHPGRPKNNRRKRGDEPSQPSGRARMTTITCSNCHKQGHKCTSCSRKLRPDLQIRKSKHKANRSIPAESSHVQEPRFVANFQEGFGVRVPNSPIVDRGRGRLSKMISRRDRGRGRSTSGVMN</sequence>
<proteinExistence type="predicted"/>
<evidence type="ECO:0000256" key="2">
    <source>
        <dbReference type="ARBA" id="ARBA00022771"/>
    </source>
</evidence>
<dbReference type="AlphaFoldDB" id="A2YT85"/>
<dbReference type="InterPro" id="IPR006564">
    <property type="entry name" value="Znf_PMZ"/>
</dbReference>
<dbReference type="InterPro" id="IPR007527">
    <property type="entry name" value="Znf_SWIM"/>
</dbReference>
<dbReference type="GO" id="GO:0008270">
    <property type="term" value="F:zinc ion binding"/>
    <property type="evidence" value="ECO:0007669"/>
    <property type="project" value="UniProtKB-KW"/>
</dbReference>
<organism evidence="7 8">
    <name type="scientific">Oryza sativa subsp. indica</name>
    <name type="common">Rice</name>
    <dbReference type="NCBI Taxonomy" id="39946"/>
    <lineage>
        <taxon>Eukaryota</taxon>
        <taxon>Viridiplantae</taxon>
        <taxon>Streptophyta</taxon>
        <taxon>Embryophyta</taxon>
        <taxon>Tracheophyta</taxon>
        <taxon>Spermatophyta</taxon>
        <taxon>Magnoliopsida</taxon>
        <taxon>Liliopsida</taxon>
        <taxon>Poales</taxon>
        <taxon>Poaceae</taxon>
        <taxon>BOP clade</taxon>
        <taxon>Oryzoideae</taxon>
        <taxon>Oryzeae</taxon>
        <taxon>Oryzinae</taxon>
        <taxon>Oryza</taxon>
        <taxon>Oryza sativa</taxon>
    </lineage>
</organism>
<gene>
    <name evidence="7" type="ORF">OsI_28531</name>
</gene>
<dbReference type="EMBL" id="CM000133">
    <property type="protein sequence ID" value="EAZ06296.1"/>
    <property type="molecule type" value="Genomic_DNA"/>
</dbReference>
<name>A2YT85_ORYSI</name>
<evidence type="ECO:0000313" key="8">
    <source>
        <dbReference type="Proteomes" id="UP000007015"/>
    </source>
</evidence>
<keyword evidence="2 4" id="KW-0863">Zinc-finger</keyword>
<protein>
    <recommendedName>
        <fullName evidence="6">SWIM-type domain-containing protein</fullName>
    </recommendedName>
</protein>
<dbReference type="HOGENOM" id="CLU_006767_8_2_1"/>
<dbReference type="PANTHER" id="PTHR31973">
    <property type="entry name" value="POLYPROTEIN, PUTATIVE-RELATED"/>
    <property type="match status" value="1"/>
</dbReference>
<accession>A2YT85</accession>
<dbReference type="PROSITE" id="PS50966">
    <property type="entry name" value="ZF_SWIM"/>
    <property type="match status" value="1"/>
</dbReference>
<feature type="compositionally biased region" description="Basic residues" evidence="5">
    <location>
        <begin position="696"/>
        <end position="709"/>
    </location>
</feature>
<evidence type="ECO:0000256" key="4">
    <source>
        <dbReference type="PROSITE-ProRule" id="PRU00325"/>
    </source>
</evidence>
<feature type="compositionally biased region" description="Basic and acidic residues" evidence="5">
    <location>
        <begin position="682"/>
        <end position="695"/>
    </location>
</feature>
<dbReference type="Gramene" id="BGIOSGA027320-TA">
    <property type="protein sequence ID" value="BGIOSGA027320-PA"/>
    <property type="gene ID" value="BGIOSGA027320"/>
</dbReference>
<evidence type="ECO:0000256" key="1">
    <source>
        <dbReference type="ARBA" id="ARBA00022723"/>
    </source>
</evidence>
<keyword evidence="3" id="KW-0862">Zinc</keyword>
<feature type="domain" description="SWIM-type" evidence="6">
    <location>
        <begin position="618"/>
        <end position="650"/>
    </location>
</feature>
<dbReference type="Pfam" id="PF04434">
    <property type="entry name" value="SWIM"/>
    <property type="match status" value="1"/>
</dbReference>
<dbReference type="Proteomes" id="UP000007015">
    <property type="component" value="Chromosome 8"/>
</dbReference>
<keyword evidence="8" id="KW-1185">Reference proteome</keyword>
<dbReference type="InterPro" id="IPR058594">
    <property type="entry name" value="PB1-like_dom_pln"/>
</dbReference>
<dbReference type="SMART" id="SM00575">
    <property type="entry name" value="ZnF_PMZ"/>
    <property type="match status" value="1"/>
</dbReference>
<evidence type="ECO:0000313" key="7">
    <source>
        <dbReference type="EMBL" id="EAZ06296.1"/>
    </source>
</evidence>